<feature type="compositionally biased region" description="Polar residues" evidence="1">
    <location>
        <begin position="37"/>
        <end position="48"/>
    </location>
</feature>
<sequence length="69" mass="7907">MIKEWKDLEHDLELIQAKNMKIMCKNIRPVPDKIQTEPPSYSSMPNSRETGTARACSCFILDQNVLEAV</sequence>
<name>A0A072VIG4_MEDTR</name>
<evidence type="ECO:0000313" key="2">
    <source>
        <dbReference type="EMBL" id="KEH41617.1"/>
    </source>
</evidence>
<reference evidence="3" key="3">
    <citation type="submission" date="2015-04" db="UniProtKB">
        <authorList>
            <consortium name="EnsemblPlants"/>
        </authorList>
    </citation>
    <scope>IDENTIFICATION</scope>
    <source>
        <strain evidence="3">cv. Jemalong A17</strain>
    </source>
</reference>
<protein>
    <submittedName>
        <fullName evidence="2 3">Uncharacterized protein</fullName>
    </submittedName>
</protein>
<reference evidence="2 4" key="2">
    <citation type="journal article" date="2014" name="BMC Genomics">
        <title>An improved genome release (version Mt4.0) for the model legume Medicago truncatula.</title>
        <authorList>
            <person name="Tang H."/>
            <person name="Krishnakumar V."/>
            <person name="Bidwell S."/>
            <person name="Rosen B."/>
            <person name="Chan A."/>
            <person name="Zhou S."/>
            <person name="Gentzbittel L."/>
            <person name="Childs K.L."/>
            <person name="Yandell M."/>
            <person name="Gundlach H."/>
            <person name="Mayer K.F."/>
            <person name="Schwartz D.C."/>
            <person name="Town C.D."/>
        </authorList>
    </citation>
    <scope>GENOME REANNOTATION</scope>
    <source>
        <strain evidence="2">A17</strain>
        <strain evidence="3 4">cv. Jemalong A17</strain>
    </source>
</reference>
<evidence type="ECO:0000313" key="4">
    <source>
        <dbReference type="Proteomes" id="UP000002051"/>
    </source>
</evidence>
<reference evidence="2 4" key="1">
    <citation type="journal article" date="2011" name="Nature">
        <title>The Medicago genome provides insight into the evolution of rhizobial symbioses.</title>
        <authorList>
            <person name="Young N.D."/>
            <person name="Debelle F."/>
            <person name="Oldroyd G.E."/>
            <person name="Geurts R."/>
            <person name="Cannon S.B."/>
            <person name="Udvardi M.K."/>
            <person name="Benedito V.A."/>
            <person name="Mayer K.F."/>
            <person name="Gouzy J."/>
            <person name="Schoof H."/>
            <person name="Van de Peer Y."/>
            <person name="Proost S."/>
            <person name="Cook D.R."/>
            <person name="Meyers B.C."/>
            <person name="Spannagl M."/>
            <person name="Cheung F."/>
            <person name="De Mita S."/>
            <person name="Krishnakumar V."/>
            <person name="Gundlach H."/>
            <person name="Zhou S."/>
            <person name="Mudge J."/>
            <person name="Bharti A.K."/>
            <person name="Murray J.D."/>
            <person name="Naoumkina M.A."/>
            <person name="Rosen B."/>
            <person name="Silverstein K.A."/>
            <person name="Tang H."/>
            <person name="Rombauts S."/>
            <person name="Zhao P.X."/>
            <person name="Zhou P."/>
            <person name="Barbe V."/>
            <person name="Bardou P."/>
            <person name="Bechner M."/>
            <person name="Bellec A."/>
            <person name="Berger A."/>
            <person name="Berges H."/>
            <person name="Bidwell S."/>
            <person name="Bisseling T."/>
            <person name="Choisne N."/>
            <person name="Couloux A."/>
            <person name="Denny R."/>
            <person name="Deshpande S."/>
            <person name="Dai X."/>
            <person name="Doyle J.J."/>
            <person name="Dudez A.M."/>
            <person name="Farmer A.D."/>
            <person name="Fouteau S."/>
            <person name="Franken C."/>
            <person name="Gibelin C."/>
            <person name="Gish J."/>
            <person name="Goldstein S."/>
            <person name="Gonzalez A.J."/>
            <person name="Green P.J."/>
            <person name="Hallab A."/>
            <person name="Hartog M."/>
            <person name="Hua A."/>
            <person name="Humphray S.J."/>
            <person name="Jeong D.H."/>
            <person name="Jing Y."/>
            <person name="Jocker A."/>
            <person name="Kenton S.M."/>
            <person name="Kim D.J."/>
            <person name="Klee K."/>
            <person name="Lai H."/>
            <person name="Lang C."/>
            <person name="Lin S."/>
            <person name="Macmil S.L."/>
            <person name="Magdelenat G."/>
            <person name="Matthews L."/>
            <person name="McCorrison J."/>
            <person name="Monaghan E.L."/>
            <person name="Mun J.H."/>
            <person name="Najar F.Z."/>
            <person name="Nicholson C."/>
            <person name="Noirot C."/>
            <person name="O'Bleness M."/>
            <person name="Paule C.R."/>
            <person name="Poulain J."/>
            <person name="Prion F."/>
            <person name="Qin B."/>
            <person name="Qu C."/>
            <person name="Retzel E.F."/>
            <person name="Riddle C."/>
            <person name="Sallet E."/>
            <person name="Samain S."/>
            <person name="Samson N."/>
            <person name="Sanders I."/>
            <person name="Saurat O."/>
            <person name="Scarpelli C."/>
            <person name="Schiex T."/>
            <person name="Segurens B."/>
            <person name="Severin A.J."/>
            <person name="Sherrier D.J."/>
            <person name="Shi R."/>
            <person name="Sims S."/>
            <person name="Singer S.R."/>
            <person name="Sinharoy S."/>
            <person name="Sterck L."/>
            <person name="Viollet A."/>
            <person name="Wang B.B."/>
            <person name="Wang K."/>
            <person name="Wang M."/>
            <person name="Wang X."/>
            <person name="Warfsmann J."/>
            <person name="Weissenbach J."/>
            <person name="White D.D."/>
            <person name="White J.D."/>
            <person name="Wiley G.B."/>
            <person name="Wincker P."/>
            <person name="Xing Y."/>
            <person name="Yang L."/>
            <person name="Yao Z."/>
            <person name="Ying F."/>
            <person name="Zhai J."/>
            <person name="Zhou L."/>
            <person name="Zuber A."/>
            <person name="Denarie J."/>
            <person name="Dixon R.A."/>
            <person name="May G.D."/>
            <person name="Schwartz D.C."/>
            <person name="Rogers J."/>
            <person name="Quetier F."/>
            <person name="Town C.D."/>
            <person name="Roe B.A."/>
        </authorList>
    </citation>
    <scope>NUCLEOTIDE SEQUENCE [LARGE SCALE GENOMIC DNA]</scope>
    <source>
        <strain evidence="2">A17</strain>
        <strain evidence="3 4">cv. Jemalong A17</strain>
    </source>
</reference>
<dbReference type="Proteomes" id="UP000002051">
    <property type="component" value="Unassembled WGS sequence"/>
</dbReference>
<feature type="region of interest" description="Disordered" evidence="1">
    <location>
        <begin position="29"/>
        <end position="48"/>
    </location>
</feature>
<proteinExistence type="predicted"/>
<evidence type="ECO:0000313" key="3">
    <source>
        <dbReference type="EnsemblPlants" id="KEH41617"/>
    </source>
</evidence>
<dbReference type="EnsemblPlants" id="KEH41617">
    <property type="protein sequence ID" value="KEH41617"/>
    <property type="gene ID" value="MTR_1g052855"/>
</dbReference>
<dbReference type="EMBL" id="CM001217">
    <property type="protein sequence ID" value="KEH41617.1"/>
    <property type="molecule type" value="Genomic_DNA"/>
</dbReference>
<keyword evidence="4" id="KW-1185">Reference proteome</keyword>
<dbReference type="AlphaFoldDB" id="A0A072VIG4"/>
<organism evidence="2 4">
    <name type="scientific">Medicago truncatula</name>
    <name type="common">Barrel medic</name>
    <name type="synonym">Medicago tribuloides</name>
    <dbReference type="NCBI Taxonomy" id="3880"/>
    <lineage>
        <taxon>Eukaryota</taxon>
        <taxon>Viridiplantae</taxon>
        <taxon>Streptophyta</taxon>
        <taxon>Embryophyta</taxon>
        <taxon>Tracheophyta</taxon>
        <taxon>Spermatophyta</taxon>
        <taxon>Magnoliopsida</taxon>
        <taxon>eudicotyledons</taxon>
        <taxon>Gunneridae</taxon>
        <taxon>Pentapetalae</taxon>
        <taxon>rosids</taxon>
        <taxon>fabids</taxon>
        <taxon>Fabales</taxon>
        <taxon>Fabaceae</taxon>
        <taxon>Papilionoideae</taxon>
        <taxon>50 kb inversion clade</taxon>
        <taxon>NPAAA clade</taxon>
        <taxon>Hologalegina</taxon>
        <taxon>IRL clade</taxon>
        <taxon>Trifolieae</taxon>
        <taxon>Medicago</taxon>
    </lineage>
</organism>
<dbReference type="HOGENOM" id="CLU_2779598_0_0_1"/>
<gene>
    <name evidence="2" type="ordered locus">MTR_1g052855</name>
</gene>
<evidence type="ECO:0000256" key="1">
    <source>
        <dbReference type="SAM" id="MobiDB-lite"/>
    </source>
</evidence>
<accession>A0A072VIG4</accession>